<accession>A0A9K3GPD9</accession>
<feature type="non-terminal residue" evidence="2">
    <location>
        <position position="1"/>
    </location>
</feature>
<evidence type="ECO:0000313" key="2">
    <source>
        <dbReference type="EMBL" id="GIQ89696.1"/>
    </source>
</evidence>
<feature type="compositionally biased region" description="Low complexity" evidence="1">
    <location>
        <begin position="125"/>
        <end position="136"/>
    </location>
</feature>
<sequence>MAPDLPRQGANPPAPFLPVSLPFPGPEPGGYPMPQFPSFPFQGASGASIPDFSAMVGNPVMPKQEGMQSGGVGYMGREGGLGDFPRQMRMPVGGQMPGSSGQMAVSGQGMTQVQPQTHAPRPIRQQSVVASVVPVQ</sequence>
<keyword evidence="3" id="KW-1185">Reference proteome</keyword>
<feature type="compositionally biased region" description="Gly residues" evidence="1">
    <location>
        <begin position="68"/>
        <end position="82"/>
    </location>
</feature>
<feature type="compositionally biased region" description="Polar residues" evidence="1">
    <location>
        <begin position="97"/>
        <end position="117"/>
    </location>
</feature>
<protein>
    <submittedName>
        <fullName evidence="2">Uncharacterized protein</fullName>
    </submittedName>
</protein>
<organism evidence="2 3">
    <name type="scientific">Kipferlia bialata</name>
    <dbReference type="NCBI Taxonomy" id="797122"/>
    <lineage>
        <taxon>Eukaryota</taxon>
        <taxon>Metamonada</taxon>
        <taxon>Carpediemonas-like organisms</taxon>
        <taxon>Kipferlia</taxon>
    </lineage>
</organism>
<dbReference type="EMBL" id="BDIP01005325">
    <property type="protein sequence ID" value="GIQ89696.1"/>
    <property type="molecule type" value="Genomic_DNA"/>
</dbReference>
<dbReference type="AlphaFoldDB" id="A0A9K3GPD9"/>
<dbReference type="Proteomes" id="UP000265618">
    <property type="component" value="Unassembled WGS sequence"/>
</dbReference>
<proteinExistence type="predicted"/>
<evidence type="ECO:0000313" key="3">
    <source>
        <dbReference type="Proteomes" id="UP000265618"/>
    </source>
</evidence>
<comment type="caution">
    <text evidence="2">The sequence shown here is derived from an EMBL/GenBank/DDBJ whole genome shotgun (WGS) entry which is preliminary data.</text>
</comment>
<feature type="compositionally biased region" description="Pro residues" evidence="1">
    <location>
        <begin position="12"/>
        <end position="37"/>
    </location>
</feature>
<name>A0A9K3GPD9_9EUKA</name>
<evidence type="ECO:0000256" key="1">
    <source>
        <dbReference type="SAM" id="MobiDB-lite"/>
    </source>
</evidence>
<feature type="region of interest" description="Disordered" evidence="1">
    <location>
        <begin position="1"/>
        <end position="136"/>
    </location>
</feature>
<gene>
    <name evidence="2" type="ORF">KIPB_012238</name>
</gene>
<reference evidence="2 3" key="1">
    <citation type="journal article" date="2018" name="PLoS ONE">
        <title>The draft genome of Kipferlia bialata reveals reductive genome evolution in fornicate parasites.</title>
        <authorList>
            <person name="Tanifuji G."/>
            <person name="Takabayashi S."/>
            <person name="Kume K."/>
            <person name="Takagi M."/>
            <person name="Nakayama T."/>
            <person name="Kamikawa R."/>
            <person name="Inagaki Y."/>
            <person name="Hashimoto T."/>
        </authorList>
    </citation>
    <scope>NUCLEOTIDE SEQUENCE [LARGE SCALE GENOMIC DNA]</scope>
    <source>
        <strain evidence="2">NY0173</strain>
    </source>
</reference>